<evidence type="ECO:0000313" key="4">
    <source>
        <dbReference type="Proteomes" id="UP000034854"/>
    </source>
</evidence>
<keyword evidence="2" id="KW-0812">Transmembrane</keyword>
<evidence type="ECO:0000313" key="3">
    <source>
        <dbReference type="EMBL" id="KKR85175.1"/>
    </source>
</evidence>
<reference evidence="3 4" key="1">
    <citation type="journal article" date="2015" name="Nature">
        <title>rRNA introns, odd ribosomes, and small enigmatic genomes across a large radiation of phyla.</title>
        <authorList>
            <person name="Brown C.T."/>
            <person name="Hug L.A."/>
            <person name="Thomas B.C."/>
            <person name="Sharon I."/>
            <person name="Castelle C.J."/>
            <person name="Singh A."/>
            <person name="Wilkins M.J."/>
            <person name="Williams K.H."/>
            <person name="Banfield J.F."/>
        </authorList>
    </citation>
    <scope>NUCLEOTIDE SEQUENCE [LARGE SCALE GENOMIC DNA]</scope>
</reference>
<name>A0A0G0WL63_9BACT</name>
<feature type="transmembrane region" description="Helical" evidence="2">
    <location>
        <begin position="211"/>
        <end position="229"/>
    </location>
</feature>
<feature type="region of interest" description="Disordered" evidence="1">
    <location>
        <begin position="105"/>
        <end position="135"/>
    </location>
</feature>
<organism evidence="3 4">
    <name type="scientific">Candidatus Curtissbacteria bacterium GW2011_GWA1_41_11</name>
    <dbReference type="NCBI Taxonomy" id="1618409"/>
    <lineage>
        <taxon>Bacteria</taxon>
        <taxon>Candidatus Curtissiibacteriota</taxon>
    </lineage>
</organism>
<evidence type="ECO:0000256" key="2">
    <source>
        <dbReference type="SAM" id="Phobius"/>
    </source>
</evidence>
<sequence length="254" mass="25358">MDDDGAIVAANQGNGAGSTNDIGISQNNTNDLTINNTANVTNNVNIKANTGGNSASYNTGGDSSIETGDVNVAASIMNFVNTNLIGRTLMLGIINVFGSWTGDAVPPGQEQQADSQNSTPLGGSGGSGSSGSSGSGGLSAGIGGAILDGASIGGYPYPHILKPTGLGFFGGPGGFGGTSGGNQNAVTIESGVPQILGDSADSGSGLISLTFNWKILLASLIPLITFGLFRARMLARLSNQEAAVAHEIKVRKKK</sequence>
<dbReference type="EMBL" id="LCAG01000034">
    <property type="protein sequence ID" value="KKR85175.1"/>
    <property type="molecule type" value="Genomic_DNA"/>
</dbReference>
<feature type="compositionally biased region" description="Gly residues" evidence="1">
    <location>
        <begin position="122"/>
        <end position="135"/>
    </location>
</feature>
<gene>
    <name evidence="3" type="ORF">UU34_C0034G0004</name>
</gene>
<protein>
    <submittedName>
        <fullName evidence="3">Uncharacterized protein</fullName>
    </submittedName>
</protein>
<accession>A0A0G0WL63</accession>
<keyword evidence="2" id="KW-0472">Membrane</keyword>
<proteinExistence type="predicted"/>
<feature type="compositionally biased region" description="Polar residues" evidence="1">
    <location>
        <begin position="109"/>
        <end position="120"/>
    </location>
</feature>
<dbReference type="Proteomes" id="UP000034854">
    <property type="component" value="Unassembled WGS sequence"/>
</dbReference>
<keyword evidence="2" id="KW-1133">Transmembrane helix</keyword>
<evidence type="ECO:0000256" key="1">
    <source>
        <dbReference type="SAM" id="MobiDB-lite"/>
    </source>
</evidence>
<dbReference type="AlphaFoldDB" id="A0A0G0WL63"/>
<comment type="caution">
    <text evidence="3">The sequence shown here is derived from an EMBL/GenBank/DDBJ whole genome shotgun (WGS) entry which is preliminary data.</text>
</comment>